<evidence type="ECO:0000313" key="2">
    <source>
        <dbReference type="Proteomes" id="UP000294862"/>
    </source>
</evidence>
<dbReference type="SUPFAM" id="SSF103025">
    <property type="entry name" value="Folate-binding domain"/>
    <property type="match status" value="1"/>
</dbReference>
<evidence type="ECO:0000313" key="1">
    <source>
        <dbReference type="EMBL" id="TCO34991.1"/>
    </source>
</evidence>
<dbReference type="EMBL" id="SLWQ01000015">
    <property type="protein sequence ID" value="TCO34991.1"/>
    <property type="molecule type" value="Genomic_DNA"/>
</dbReference>
<sequence>MTIAMPIALCRAELLTIEGRDATTFAHAQFTSDVSTLEPARWQWSAWLDAQGRARAVFALLRVTAERLVAWQPLGDAAAVRDALQRYVFRSAVRLETIGGWAVHRLDTPPPGAGEVAAIGGGHAIALPGTAPRAAWLAPAAGVMDDAALAAWRREDLAARLPFLAAALAGEFVPQALELGRIDAIRFDKGCYPGQEIAARLHFRGGNKRHLQVYRVEDDVAGLPPGTGVLVGETPVGRILYAAADPSGLSANALAVVTDDARGSVATTTDGRTLVPGA</sequence>
<dbReference type="PANTHER" id="PTHR22602:SF0">
    <property type="entry name" value="TRANSFERASE CAF17, MITOCHONDRIAL-RELATED"/>
    <property type="match status" value="1"/>
</dbReference>
<dbReference type="Gene3D" id="3.30.70.1400">
    <property type="entry name" value="Aminomethyltransferase beta-barrel domains"/>
    <property type="match status" value="1"/>
</dbReference>
<reference evidence="1 2" key="1">
    <citation type="journal article" date="2015" name="Stand. Genomic Sci.">
        <title>Genomic Encyclopedia of Bacterial and Archaeal Type Strains, Phase III: the genomes of soil and plant-associated and newly described type strains.</title>
        <authorList>
            <person name="Whitman W.B."/>
            <person name="Woyke T."/>
            <person name="Klenk H.P."/>
            <person name="Zhou Y."/>
            <person name="Lilburn T.G."/>
            <person name="Beck B.J."/>
            <person name="De Vos P."/>
            <person name="Vandamme P."/>
            <person name="Eisen J.A."/>
            <person name="Garrity G."/>
            <person name="Hugenholtz P."/>
            <person name="Kyrpides N.C."/>
        </authorList>
    </citation>
    <scope>NUCLEOTIDE SEQUENCE [LARGE SCALE GENOMIC DNA]</scope>
    <source>
        <strain evidence="1 2">A3</strain>
    </source>
</reference>
<dbReference type="InterPro" id="IPR045179">
    <property type="entry name" value="YgfZ/GcvT"/>
</dbReference>
<proteinExistence type="predicted"/>
<accession>A0A4R2HU96</accession>
<dbReference type="NCBIfam" id="TIGR03317">
    <property type="entry name" value="ygfZ_signature"/>
    <property type="match status" value="1"/>
</dbReference>
<evidence type="ECO:0008006" key="3">
    <source>
        <dbReference type="Google" id="ProtNLM"/>
    </source>
</evidence>
<organism evidence="1 2">
    <name type="scientific">Dokdonella fugitiva</name>
    <dbReference type="NCBI Taxonomy" id="328517"/>
    <lineage>
        <taxon>Bacteria</taxon>
        <taxon>Pseudomonadati</taxon>
        <taxon>Pseudomonadota</taxon>
        <taxon>Gammaproteobacteria</taxon>
        <taxon>Lysobacterales</taxon>
        <taxon>Rhodanobacteraceae</taxon>
        <taxon>Dokdonella</taxon>
    </lineage>
</organism>
<gene>
    <name evidence="1" type="ORF">EV148_11554</name>
</gene>
<dbReference type="PANTHER" id="PTHR22602">
    <property type="entry name" value="TRANSFERASE CAF17, MITOCHONDRIAL-RELATED"/>
    <property type="match status" value="1"/>
</dbReference>
<protein>
    <recommendedName>
        <fullName evidence="3">Aminomethyltransferase folate-binding domain-containing protein</fullName>
    </recommendedName>
</protein>
<dbReference type="GO" id="GO:0016226">
    <property type="term" value="P:iron-sulfur cluster assembly"/>
    <property type="evidence" value="ECO:0007669"/>
    <property type="project" value="TreeGrafter"/>
</dbReference>
<comment type="caution">
    <text evidence="1">The sequence shown here is derived from an EMBL/GenBank/DDBJ whole genome shotgun (WGS) entry which is preliminary data.</text>
</comment>
<name>A0A4R2HU96_9GAMM</name>
<dbReference type="Proteomes" id="UP000294862">
    <property type="component" value="Unassembled WGS sequence"/>
</dbReference>
<dbReference type="InterPro" id="IPR017703">
    <property type="entry name" value="YgfZ/GCV_T_CS"/>
</dbReference>
<keyword evidence="2" id="KW-1185">Reference proteome</keyword>
<dbReference type="Gene3D" id="2.40.30.160">
    <property type="match status" value="1"/>
</dbReference>
<dbReference type="AlphaFoldDB" id="A0A4R2HU96"/>